<feature type="compositionally biased region" description="Low complexity" evidence="1">
    <location>
        <begin position="366"/>
        <end position="382"/>
    </location>
</feature>
<feature type="region of interest" description="Disordered" evidence="1">
    <location>
        <begin position="816"/>
        <end position="841"/>
    </location>
</feature>
<feature type="compositionally biased region" description="Polar residues" evidence="1">
    <location>
        <begin position="709"/>
        <end position="719"/>
    </location>
</feature>
<evidence type="ECO:0000313" key="2">
    <source>
        <dbReference type="EMBL" id="RKP36702.1"/>
    </source>
</evidence>
<feature type="compositionally biased region" description="Low complexity" evidence="1">
    <location>
        <begin position="721"/>
        <end position="732"/>
    </location>
</feature>
<feature type="region of interest" description="Disordered" evidence="1">
    <location>
        <begin position="77"/>
        <end position="106"/>
    </location>
</feature>
<dbReference type="Proteomes" id="UP000268162">
    <property type="component" value="Unassembled WGS sequence"/>
</dbReference>
<accession>A0A4P9ZV48</accession>
<dbReference type="AlphaFoldDB" id="A0A4P9ZV48"/>
<feature type="compositionally biased region" description="Low complexity" evidence="1">
    <location>
        <begin position="588"/>
        <end position="605"/>
    </location>
</feature>
<feature type="region of interest" description="Disordered" evidence="1">
    <location>
        <begin position="235"/>
        <end position="275"/>
    </location>
</feature>
<feature type="region of interest" description="Disordered" evidence="1">
    <location>
        <begin position="538"/>
        <end position="634"/>
    </location>
</feature>
<feature type="region of interest" description="Disordered" evidence="1">
    <location>
        <begin position="662"/>
        <end position="798"/>
    </location>
</feature>
<evidence type="ECO:0000313" key="3">
    <source>
        <dbReference type="Proteomes" id="UP000268162"/>
    </source>
</evidence>
<feature type="compositionally biased region" description="Low complexity" evidence="1">
    <location>
        <begin position="135"/>
        <end position="158"/>
    </location>
</feature>
<sequence length="936" mass="99881">MLGSSPRALRPFLATGKHLIPSPPVDTHLSAETHDTLSVAPANSKGGSGEESSSFSRSERSSGLHLSVLCSSPALPLLSPPLDGPEIEPNRDSRDRPAAPPPLFSATASCSLSTSASLIPPSSISSSSSSFISTSTTSSASSAPSSALSLSRPRSKSSPMHSWERLLEALNTSEALDWRSLEASLPSAPKLPVFRIRSATSKIQIERPAQLFTLQPHWCTETNLVTFRKVAVTASPNTQNTPADGNDATNNDGGPNHHHRAIPKLTRVSRTGSEPVPVSVVHPQVLYAVEHQGGGGQVGGGPHCMPGGPELPMAHLEFSSPWDDLPHRVALRCANPPSLASAAKKATVVHQQQRSPPRQPLPPLPVQSLSPSPSPSSPSSSILPLESLSLPALSSWSPPLPVSSIRTNSAVDLLFLRTQSDPSIAHDENEDEGEEGIYSSSLPQSALRRSMARASRLHSSHRARIQQTRSSRVGPESPEWWVGDGYDASSSVNGPTGAMEHGSEYHRLDIDDNMSYNTKMAASLPSLHLMSVRSSPKAAPAHVMPSTPSPQLPPLPLVNSVTYGPRTSSLVARTPSPGRGPLPPLPRPHASSSSPNSPSRSTTRRYNPVDLERLEVSQMRRSVQVNGDGAEEIADFPSRTSSLAYKPKNRSLGDLGKLFLGSSGSSSESTSPTSSTGSTPYYANYSPTRNSNREDHSSRTTGARPYSARSAQPLSQPGWLSSEGESSPTGSGNAVRKAGRPRMNPGVHHRPSHSVPNSRPHTPTIRIETPPTANHRQPSRRHHSGVRGPRGERQRSVSATQFALASTLADLTGVSTATNGSAVPTTTSPPPYSPATAPHARHHHHLANGALSLDNIYAQKQFLTQQSVKILCPRCEEAIDTIVVPSSSRFRAKLRPVIQNLASHMSFCGGPWAQSWMNNGIHQCPQCYHVLGFIIQ</sequence>
<proteinExistence type="predicted"/>
<keyword evidence="3" id="KW-1185">Reference proteome</keyword>
<feature type="compositionally biased region" description="Low complexity" evidence="1">
    <location>
        <begin position="662"/>
        <end position="679"/>
    </location>
</feature>
<feature type="compositionally biased region" description="Basic residues" evidence="1">
    <location>
        <begin position="455"/>
        <end position="464"/>
    </location>
</feature>
<feature type="compositionally biased region" description="Pro residues" evidence="1">
    <location>
        <begin position="578"/>
        <end position="587"/>
    </location>
</feature>
<organism evidence="2 3">
    <name type="scientific">Dimargaris cristalligena</name>
    <dbReference type="NCBI Taxonomy" id="215637"/>
    <lineage>
        <taxon>Eukaryota</taxon>
        <taxon>Fungi</taxon>
        <taxon>Fungi incertae sedis</taxon>
        <taxon>Zoopagomycota</taxon>
        <taxon>Kickxellomycotina</taxon>
        <taxon>Dimargaritomycetes</taxon>
        <taxon>Dimargaritales</taxon>
        <taxon>Dimargaritaceae</taxon>
        <taxon>Dimargaris</taxon>
    </lineage>
</organism>
<feature type="region of interest" description="Disordered" evidence="1">
    <location>
        <begin position="422"/>
        <end position="486"/>
    </location>
</feature>
<name>A0A4P9ZV48_9FUNG</name>
<feature type="region of interest" description="Disordered" evidence="1">
    <location>
        <begin position="342"/>
        <end position="382"/>
    </location>
</feature>
<evidence type="ECO:0000256" key="1">
    <source>
        <dbReference type="SAM" id="MobiDB-lite"/>
    </source>
</evidence>
<feature type="compositionally biased region" description="Polar residues" evidence="1">
    <location>
        <begin position="235"/>
        <end position="253"/>
    </location>
</feature>
<feature type="compositionally biased region" description="Basic and acidic residues" evidence="1">
    <location>
        <begin position="88"/>
        <end position="97"/>
    </location>
</feature>
<feature type="region of interest" description="Disordered" evidence="1">
    <location>
        <begin position="14"/>
        <end position="58"/>
    </location>
</feature>
<reference evidence="3" key="1">
    <citation type="journal article" date="2018" name="Nat. Microbiol.">
        <title>Leveraging single-cell genomics to expand the fungal tree of life.</title>
        <authorList>
            <person name="Ahrendt S.R."/>
            <person name="Quandt C.A."/>
            <person name="Ciobanu D."/>
            <person name="Clum A."/>
            <person name="Salamov A."/>
            <person name="Andreopoulos B."/>
            <person name="Cheng J.F."/>
            <person name="Woyke T."/>
            <person name="Pelin A."/>
            <person name="Henrissat B."/>
            <person name="Reynolds N.K."/>
            <person name="Benny G.L."/>
            <person name="Smith M.E."/>
            <person name="James T.Y."/>
            <person name="Grigoriev I.V."/>
        </authorList>
    </citation>
    <scope>NUCLEOTIDE SEQUENCE [LARGE SCALE GENOMIC DNA]</scope>
    <source>
        <strain evidence="3">RSA 468</strain>
    </source>
</reference>
<dbReference type="EMBL" id="ML002609">
    <property type="protein sequence ID" value="RKP36702.1"/>
    <property type="molecule type" value="Genomic_DNA"/>
</dbReference>
<protein>
    <submittedName>
        <fullName evidence="2">Uncharacterized protein</fullName>
    </submittedName>
</protein>
<gene>
    <name evidence="2" type="ORF">BJ085DRAFT_37334</name>
</gene>
<feature type="compositionally biased region" description="Pro residues" evidence="1">
    <location>
        <begin position="547"/>
        <end position="556"/>
    </location>
</feature>
<feature type="compositionally biased region" description="Low complexity" evidence="1">
    <location>
        <begin position="445"/>
        <end position="454"/>
    </location>
</feature>
<feature type="region of interest" description="Disordered" evidence="1">
    <location>
        <begin position="135"/>
        <end position="160"/>
    </location>
</feature>